<evidence type="ECO:0000313" key="2">
    <source>
        <dbReference type="Proteomes" id="UP000224460"/>
    </source>
</evidence>
<sequence length="1016" mass="118624">MQKLFEKIQTKLETYRPIPFWSWNDKLEKEVMTWQIKEMAKVGCGGYFMHARGGIQTDYLGEEWFEKIELGIQEGIKADVHPWVYDECGWPSGFASGKVTAKGELYHAKGLVLDEIEDLASYQKDKYFLGFYVLMEENGQLQKINEEQKKGNYQKAHTKLFAMRYTVCPDYIDILNKEVVRYFIECTHEEYYKRFKENFGKGLEGFFTDEPRISEGSVPWSHLLPEEFERRYGYNLVEQLPALFIRCKGYAKVRYDFWRMISDLFVKAFMKQIYDWCEDHNCQLTGHVMMEESIYSQMTGTAGSMPFYEYMHIPGIDWLRRTIGNSIIAKQVASVAEQLGKTKVLTESYALCGWNVTLEELKWIAEWQFVNGVNLMCQHLEGYTLRGLRKRDYPPSLFVQQTWWEEYKTFNDYLARLGALLTEGTKRVDTLVLHPMQSGWISYDGTNNEEVKKLDKDLITLTDYLIEEHIDYHFGDETLLEKYAKVEGNTFRVGNGCYHNVIIPSSYTLKNHTVTLIEEFIERGGVVISAGEFPMLCEGEPDWRLKKLSKVIQTLSHKEGLSARIKRADTQAVYIRANQQEIGAIRYTERNTEEGRVLFLANLSKEKNYSTQVTLKGCYKVDYLDLEKMETRPCKITYALENTEVELSFAPMQSYLLIAKEVEEVMQLEQETESVYCMDMQQTDWSVKNMDLNALTLDKCRYRIDKGEWQEEVPVIHLMKHLLALKRPCQVEMDFSFEIHASLEKIESFYLIAEEAEAFQITINDHVIAYKEEGWWKDTAFKKVTIRPFLKKGKNHIYMKRFFYQSPHVYHVLFDEGVYETEFNQLTYDVELESIYLLGDFGVISEGAYEILERDGLRTAGPFKIVEEPKMLKGGDFTSQGLCFFSGKLHLECNLKINKEEGGAIYLDFGRIKAPLFKLFINGEYVDKKLWAPFKVDITAYVKKGINQVGIELYSSNRNLLGPHHHINGEIYNVGPLSFSGEWSWCERPTEGVEIQEVDRSRSYWRDDYCFVKFGI</sequence>
<keyword evidence="2" id="KW-1185">Reference proteome</keyword>
<dbReference type="Proteomes" id="UP000224460">
    <property type="component" value="Unassembled WGS sequence"/>
</dbReference>
<evidence type="ECO:0000313" key="1">
    <source>
        <dbReference type="EMBL" id="PHV70449.1"/>
    </source>
</evidence>
<name>A0AC61DAX2_9FIRM</name>
<proteinExistence type="predicted"/>
<protein>
    <submittedName>
        <fullName evidence="1">Uncharacterized protein</fullName>
    </submittedName>
</protein>
<accession>A0AC61DAX2</accession>
<dbReference type="EMBL" id="PEDL01000010">
    <property type="protein sequence ID" value="PHV70449.1"/>
    <property type="molecule type" value="Genomic_DNA"/>
</dbReference>
<reference evidence="1" key="1">
    <citation type="submission" date="2017-10" db="EMBL/GenBank/DDBJ databases">
        <title>Genome sequence of cellulolytic Lachnospiraceae bacterium XHS1971 isolated from hotspring sediment.</title>
        <authorList>
            <person name="Vasudevan G."/>
            <person name="Joshi A.J."/>
            <person name="Hivarkar S."/>
            <person name="Lanjekar V.B."/>
            <person name="Dhakephalkar P.K."/>
            <person name="Dagar S."/>
        </authorList>
    </citation>
    <scope>NUCLEOTIDE SEQUENCE</scope>
    <source>
        <strain evidence="1">XHS1971</strain>
    </source>
</reference>
<organism evidence="1 2">
    <name type="scientific">Sporanaerobium hydrogeniformans</name>
    <dbReference type="NCBI Taxonomy" id="3072179"/>
    <lineage>
        <taxon>Bacteria</taxon>
        <taxon>Bacillati</taxon>
        <taxon>Bacillota</taxon>
        <taxon>Clostridia</taxon>
        <taxon>Lachnospirales</taxon>
        <taxon>Lachnospiraceae</taxon>
        <taxon>Sporanaerobium</taxon>
    </lineage>
</organism>
<comment type="caution">
    <text evidence="1">The sequence shown here is derived from an EMBL/GenBank/DDBJ whole genome shotgun (WGS) entry which is preliminary data.</text>
</comment>
<gene>
    <name evidence="1" type="ORF">CS063_10165</name>
</gene>